<reference evidence="2" key="2">
    <citation type="submission" date="2017-06" db="EMBL/GenBank/DDBJ databases">
        <title>WGS assembly of Brachypodium distachyon.</title>
        <authorList>
            <consortium name="The International Brachypodium Initiative"/>
            <person name="Lucas S."/>
            <person name="Harmon-Smith M."/>
            <person name="Lail K."/>
            <person name="Tice H."/>
            <person name="Grimwood J."/>
            <person name="Bruce D."/>
            <person name="Barry K."/>
            <person name="Shu S."/>
            <person name="Lindquist E."/>
            <person name="Wang M."/>
            <person name="Pitluck S."/>
            <person name="Vogel J.P."/>
            <person name="Garvin D.F."/>
            <person name="Mockler T.C."/>
            <person name="Schmutz J."/>
            <person name="Rokhsar D."/>
            <person name="Bevan M.W."/>
        </authorList>
    </citation>
    <scope>NUCLEOTIDE SEQUENCE</scope>
    <source>
        <strain evidence="2">Bd21</strain>
    </source>
</reference>
<evidence type="ECO:0000256" key="1">
    <source>
        <dbReference type="SAM" id="MobiDB-lite"/>
    </source>
</evidence>
<organism evidence="2">
    <name type="scientific">Brachypodium distachyon</name>
    <name type="common">Purple false brome</name>
    <name type="synonym">Trachynia distachya</name>
    <dbReference type="NCBI Taxonomy" id="15368"/>
    <lineage>
        <taxon>Eukaryota</taxon>
        <taxon>Viridiplantae</taxon>
        <taxon>Streptophyta</taxon>
        <taxon>Embryophyta</taxon>
        <taxon>Tracheophyta</taxon>
        <taxon>Spermatophyta</taxon>
        <taxon>Magnoliopsida</taxon>
        <taxon>Liliopsida</taxon>
        <taxon>Poales</taxon>
        <taxon>Poaceae</taxon>
        <taxon>BOP clade</taxon>
        <taxon>Pooideae</taxon>
        <taxon>Stipodae</taxon>
        <taxon>Brachypodieae</taxon>
        <taxon>Brachypodium</taxon>
    </lineage>
</organism>
<accession>A0A0Q3K3L6</accession>
<reference evidence="3" key="3">
    <citation type="submission" date="2018-08" db="UniProtKB">
        <authorList>
            <consortium name="EnsemblPlants"/>
        </authorList>
    </citation>
    <scope>IDENTIFICATION</scope>
    <source>
        <strain evidence="3">cv. Bd21</strain>
    </source>
</reference>
<sequence>YTWSVVAMTLGVNNSPSCFSQYFHWIARHTKLSRNMQLVGIAAICWATWKIRNRACFEKRLIRSPAELICSACSFMKYWAGLQRGGEDDVKGRGAPSTGRSSEASPCSSGDGRASDQGRSGAGGLCNINGRFSWQMGPVR</sequence>
<reference evidence="2 3" key="1">
    <citation type="journal article" date="2010" name="Nature">
        <title>Genome sequencing and analysis of the model grass Brachypodium distachyon.</title>
        <authorList>
            <consortium name="International Brachypodium Initiative"/>
        </authorList>
    </citation>
    <scope>NUCLEOTIDE SEQUENCE [LARGE SCALE GENOMIC DNA]</scope>
    <source>
        <strain evidence="2 3">Bd21</strain>
    </source>
</reference>
<gene>
    <name evidence="2" type="ORF">BRADI_2g19695v3</name>
</gene>
<dbReference type="EMBL" id="CM000881">
    <property type="protein sequence ID" value="KQK05369.2"/>
    <property type="molecule type" value="Genomic_DNA"/>
</dbReference>
<dbReference type="AlphaFoldDB" id="A0A0Q3K3L6"/>
<feature type="non-terminal residue" evidence="2">
    <location>
        <position position="1"/>
    </location>
</feature>
<dbReference type="InParanoid" id="A0A0Q3K3L6"/>
<evidence type="ECO:0000313" key="2">
    <source>
        <dbReference type="EMBL" id="KQK05369.2"/>
    </source>
</evidence>
<dbReference type="EnsemblPlants" id="KQK05369">
    <property type="protein sequence ID" value="KQK05369"/>
    <property type="gene ID" value="BRADI_2g19695v3"/>
</dbReference>
<dbReference type="OrthoDB" id="676037at2759"/>
<proteinExistence type="predicted"/>
<name>A0A0Q3K3L6_BRADI</name>
<evidence type="ECO:0000313" key="4">
    <source>
        <dbReference type="Proteomes" id="UP000008810"/>
    </source>
</evidence>
<keyword evidence="4" id="KW-1185">Reference proteome</keyword>
<dbReference type="Gramene" id="KQK05369">
    <property type="protein sequence ID" value="KQK05369"/>
    <property type="gene ID" value="BRADI_2g19695v3"/>
</dbReference>
<dbReference type="Proteomes" id="UP000008810">
    <property type="component" value="Chromosome 2"/>
</dbReference>
<feature type="compositionally biased region" description="Polar residues" evidence="1">
    <location>
        <begin position="98"/>
        <end position="108"/>
    </location>
</feature>
<evidence type="ECO:0000313" key="3">
    <source>
        <dbReference type="EnsemblPlants" id="KQK05369"/>
    </source>
</evidence>
<feature type="region of interest" description="Disordered" evidence="1">
    <location>
        <begin position="85"/>
        <end position="130"/>
    </location>
</feature>
<protein>
    <submittedName>
        <fullName evidence="2 3">Uncharacterized protein</fullName>
    </submittedName>
</protein>